<feature type="active site" evidence="6">
    <location>
        <position position="132"/>
    </location>
</feature>
<organism evidence="7 8">
    <name type="scientific">Novibacillus thermophilus</name>
    <dbReference type="NCBI Taxonomy" id="1471761"/>
    <lineage>
        <taxon>Bacteria</taxon>
        <taxon>Bacillati</taxon>
        <taxon>Bacillota</taxon>
        <taxon>Bacilli</taxon>
        <taxon>Bacillales</taxon>
        <taxon>Thermoactinomycetaceae</taxon>
        <taxon>Novibacillus</taxon>
    </lineage>
</organism>
<dbReference type="Proteomes" id="UP000188603">
    <property type="component" value="Chromosome"/>
</dbReference>
<evidence type="ECO:0000256" key="2">
    <source>
        <dbReference type="ARBA" id="ARBA00022723"/>
    </source>
</evidence>
<proteinExistence type="inferred from homology"/>
<evidence type="ECO:0000256" key="5">
    <source>
        <dbReference type="ARBA" id="ARBA00023004"/>
    </source>
</evidence>
<dbReference type="PANTHER" id="PTHR10458:SF22">
    <property type="entry name" value="PEPTIDE DEFORMYLASE"/>
    <property type="match status" value="1"/>
</dbReference>
<dbReference type="GO" id="GO:0042586">
    <property type="term" value="F:peptide deformylase activity"/>
    <property type="evidence" value="ECO:0007669"/>
    <property type="project" value="UniProtKB-UniRule"/>
</dbReference>
<dbReference type="PIRSF" id="PIRSF004749">
    <property type="entry name" value="Pep_def"/>
    <property type="match status" value="1"/>
</dbReference>
<dbReference type="NCBIfam" id="TIGR00079">
    <property type="entry name" value="pept_deformyl"/>
    <property type="match status" value="1"/>
</dbReference>
<dbReference type="PRINTS" id="PR01576">
    <property type="entry name" value="PDEFORMYLASE"/>
</dbReference>
<evidence type="ECO:0000256" key="3">
    <source>
        <dbReference type="ARBA" id="ARBA00022801"/>
    </source>
</evidence>
<dbReference type="FunFam" id="3.90.45.10:FF:000005">
    <property type="entry name" value="Peptide deformylase"/>
    <property type="match status" value="1"/>
</dbReference>
<evidence type="ECO:0000313" key="7">
    <source>
        <dbReference type="EMBL" id="AQS55555.1"/>
    </source>
</evidence>
<evidence type="ECO:0000256" key="4">
    <source>
        <dbReference type="ARBA" id="ARBA00022917"/>
    </source>
</evidence>
<dbReference type="AlphaFoldDB" id="A0A1U9K675"/>
<accession>A0A1U9K675</accession>
<dbReference type="NCBIfam" id="NF001159">
    <property type="entry name" value="PRK00150.1-3"/>
    <property type="match status" value="1"/>
</dbReference>
<evidence type="ECO:0000256" key="1">
    <source>
        <dbReference type="ARBA" id="ARBA00010759"/>
    </source>
</evidence>
<keyword evidence="5 6" id="KW-0408">Iron</keyword>
<comment type="catalytic activity">
    <reaction evidence="6">
        <text>N-terminal N-formyl-L-methionyl-[peptide] + H2O = N-terminal L-methionyl-[peptide] + formate</text>
        <dbReference type="Rhea" id="RHEA:24420"/>
        <dbReference type="Rhea" id="RHEA-COMP:10639"/>
        <dbReference type="Rhea" id="RHEA-COMP:10640"/>
        <dbReference type="ChEBI" id="CHEBI:15377"/>
        <dbReference type="ChEBI" id="CHEBI:15740"/>
        <dbReference type="ChEBI" id="CHEBI:49298"/>
        <dbReference type="ChEBI" id="CHEBI:64731"/>
        <dbReference type="EC" id="3.5.1.88"/>
    </reaction>
</comment>
<dbReference type="Pfam" id="PF01327">
    <property type="entry name" value="Pep_deformylase"/>
    <property type="match status" value="1"/>
</dbReference>
<dbReference type="RefSeq" id="WP_077719421.1">
    <property type="nucleotide sequence ID" value="NZ_CP019699.1"/>
</dbReference>
<protein>
    <recommendedName>
        <fullName evidence="6">Peptide deformylase</fullName>
        <shortName evidence="6">PDF</shortName>
        <ecNumber evidence="6">3.5.1.88</ecNumber>
    </recommendedName>
    <alternativeName>
        <fullName evidence="6">Polypeptide deformylase</fullName>
    </alternativeName>
</protein>
<dbReference type="EMBL" id="CP019699">
    <property type="protein sequence ID" value="AQS55555.1"/>
    <property type="molecule type" value="Genomic_DNA"/>
</dbReference>
<comment type="cofactor">
    <cofactor evidence="6">
        <name>Fe(2+)</name>
        <dbReference type="ChEBI" id="CHEBI:29033"/>
    </cofactor>
    <text evidence="6">Binds 1 Fe(2+) ion.</text>
</comment>
<dbReference type="SUPFAM" id="SSF56420">
    <property type="entry name" value="Peptide deformylase"/>
    <property type="match status" value="1"/>
</dbReference>
<keyword evidence="4 6" id="KW-0648">Protein biosynthesis</keyword>
<sequence length="157" mass="17242">MAVRAIVKHPDPILREKAVKVTKFNANLHKLLDDMAETMYETGNGVGLAAPQIGVSKRVVVIDVGDGLIELVNPEIVETKGEQIGPEGCLSIPNVVGEVKRANYCRVKAQDRNGNPVEYEGEAFLARALQHEVDHLNGVLFIDIAERFLDPEETEKS</sequence>
<dbReference type="CDD" id="cd00487">
    <property type="entry name" value="Pep_deformylase"/>
    <property type="match status" value="1"/>
</dbReference>
<comment type="similarity">
    <text evidence="1 6">Belongs to the polypeptide deformylase family.</text>
</comment>
<dbReference type="PANTHER" id="PTHR10458">
    <property type="entry name" value="PEPTIDE DEFORMYLASE"/>
    <property type="match status" value="1"/>
</dbReference>
<dbReference type="HAMAP" id="MF_00163">
    <property type="entry name" value="Pep_deformylase"/>
    <property type="match status" value="1"/>
</dbReference>
<feature type="binding site" evidence="6">
    <location>
        <position position="89"/>
    </location>
    <ligand>
        <name>Fe cation</name>
        <dbReference type="ChEBI" id="CHEBI:24875"/>
    </ligand>
</feature>
<evidence type="ECO:0000256" key="6">
    <source>
        <dbReference type="HAMAP-Rule" id="MF_00163"/>
    </source>
</evidence>
<keyword evidence="2 6" id="KW-0479">Metal-binding</keyword>
<comment type="function">
    <text evidence="6">Removes the formyl group from the N-terminal Met of newly synthesized proteins. Requires at least a dipeptide for an efficient rate of reaction. N-terminal L-methionine is a prerequisite for activity but the enzyme has broad specificity at other positions.</text>
</comment>
<name>A0A1U9K675_9BACL</name>
<dbReference type="GO" id="GO:0006412">
    <property type="term" value="P:translation"/>
    <property type="evidence" value="ECO:0007669"/>
    <property type="project" value="UniProtKB-UniRule"/>
</dbReference>
<feature type="binding site" evidence="6">
    <location>
        <position position="135"/>
    </location>
    <ligand>
        <name>Fe cation</name>
        <dbReference type="ChEBI" id="CHEBI:24875"/>
    </ligand>
</feature>
<dbReference type="STRING" id="1471761.B0W44_06930"/>
<reference evidence="7 8" key="1">
    <citation type="journal article" date="2015" name="Int. J. Syst. Evol. Microbiol.">
        <title>Novibacillus thermophilus gen. nov., sp. nov., a Gram-staining-negative and moderately thermophilic member of the family Thermoactinomycetaceae.</title>
        <authorList>
            <person name="Yang G."/>
            <person name="Chen J."/>
            <person name="Zhou S."/>
        </authorList>
    </citation>
    <scope>NUCLEOTIDE SEQUENCE [LARGE SCALE GENOMIC DNA]</scope>
    <source>
        <strain evidence="7 8">SG-1</strain>
    </source>
</reference>
<keyword evidence="3 6" id="KW-0378">Hydrolase</keyword>
<keyword evidence="8" id="KW-1185">Reference proteome</keyword>
<evidence type="ECO:0000313" key="8">
    <source>
        <dbReference type="Proteomes" id="UP000188603"/>
    </source>
</evidence>
<dbReference type="EC" id="3.5.1.88" evidence="6"/>
<dbReference type="InterPro" id="IPR023635">
    <property type="entry name" value="Peptide_deformylase"/>
</dbReference>
<feature type="binding site" evidence="6">
    <location>
        <position position="131"/>
    </location>
    <ligand>
        <name>Fe cation</name>
        <dbReference type="ChEBI" id="CHEBI:24875"/>
    </ligand>
</feature>
<dbReference type="InterPro" id="IPR036821">
    <property type="entry name" value="Peptide_deformylase_sf"/>
</dbReference>
<dbReference type="OrthoDB" id="9784988at2"/>
<dbReference type="GO" id="GO:0046872">
    <property type="term" value="F:metal ion binding"/>
    <property type="evidence" value="ECO:0007669"/>
    <property type="project" value="UniProtKB-KW"/>
</dbReference>
<dbReference type="Gene3D" id="3.90.45.10">
    <property type="entry name" value="Peptide deformylase"/>
    <property type="match status" value="1"/>
</dbReference>
<dbReference type="KEGG" id="ntr:B0W44_06930"/>
<gene>
    <name evidence="6" type="primary">def</name>
    <name evidence="7" type="ORF">B0W44_06930</name>
</gene>